<evidence type="ECO:0000313" key="10">
    <source>
        <dbReference type="EMBL" id="GLR27333.1"/>
    </source>
</evidence>
<dbReference type="PANTHER" id="PTHR12815">
    <property type="entry name" value="SORTING AND ASSEMBLY MACHINERY SAMM50 PROTEIN FAMILY MEMBER"/>
    <property type="match status" value="1"/>
</dbReference>
<feature type="chain" id="PRO_5046184023" evidence="7">
    <location>
        <begin position="19"/>
        <end position="581"/>
    </location>
</feature>
<dbReference type="PANTHER" id="PTHR12815:SF47">
    <property type="entry name" value="TRANSLOCATION AND ASSEMBLY MODULE SUBUNIT TAMA"/>
    <property type="match status" value="1"/>
</dbReference>
<dbReference type="Pfam" id="PF01103">
    <property type="entry name" value="Omp85"/>
    <property type="match status" value="1"/>
</dbReference>
<dbReference type="InterPro" id="IPR010827">
    <property type="entry name" value="BamA/TamA_POTRA"/>
</dbReference>
<dbReference type="Pfam" id="PF07244">
    <property type="entry name" value="POTRA"/>
    <property type="match status" value="2"/>
</dbReference>
<dbReference type="Proteomes" id="UP001156664">
    <property type="component" value="Unassembled WGS sequence"/>
</dbReference>
<evidence type="ECO:0000313" key="11">
    <source>
        <dbReference type="Proteomes" id="UP001156664"/>
    </source>
</evidence>
<feature type="signal peptide" evidence="7">
    <location>
        <begin position="1"/>
        <end position="18"/>
    </location>
</feature>
<evidence type="ECO:0000256" key="6">
    <source>
        <dbReference type="ARBA" id="ARBA00023237"/>
    </source>
</evidence>
<evidence type="ECO:0000256" key="3">
    <source>
        <dbReference type="ARBA" id="ARBA00022692"/>
    </source>
</evidence>
<sequence length="581" mass="64668">MRLLIGLICCLWTACAFAQASDIVRYKGDVPSGLKDLIQTATQPILQTARVDDEGDVWQLFRRLRPVIRDTLGTEGYFAPTINREVPTALPEGAPFKPELTIVLQTGPAFKVAGLDLKFEGDIQQPEFDARRRSLIDQWSLTQGKVFRQADWSADKDAILRQLLAKDFADATISESLADVDPETQSVYLHVVYDSGPVFTFGQLQVTGLKRYKKELVERYNTIRPGDRYEQERLLTLLSDLQNTSYFSSVDVKINRDAENPIEVPIEVTLAESKAKRLGLGAGYSSNTGFRTEASYQFNDLFNRAYSLLSGVRLEQKRQSAYTDLFFPPTRRGVVDSLGVAVDHQNLTDLDIQRTSLGALREYTLGVTNIRLGLNYQLEHRTTPLLDLGNTKALVASASWNKSMVDDRLNPSKGYVLFAQTAVASRRVLSDQDFFKINGRVQKFWSPTRKDLFSARFELGTVVAGSAQDIPQDYLFRAGGTNSIRGFKFQDVGVYDNGVLVGGRRIAVGSLEYTRWLRGPFGASVFTDFGDVANTWGELKPVPAIGFGARYRTPAGPIALDVAKAQGQKNIRIHFALGVAF</sequence>
<protein>
    <submittedName>
        <fullName evidence="10">Outer membrane protein assembly factor</fullName>
    </submittedName>
</protein>
<dbReference type="Gene3D" id="3.10.20.310">
    <property type="entry name" value="membrane protein fhac"/>
    <property type="match status" value="2"/>
</dbReference>
<evidence type="ECO:0000256" key="2">
    <source>
        <dbReference type="ARBA" id="ARBA00022452"/>
    </source>
</evidence>
<keyword evidence="6" id="KW-0998">Cell outer membrane</keyword>
<comment type="caution">
    <text evidence="10">The sequence shown here is derived from an EMBL/GenBank/DDBJ whole genome shotgun (WGS) entry which is preliminary data.</text>
</comment>
<name>A0ABQ5YRR5_9BURK</name>
<dbReference type="InterPro" id="IPR039910">
    <property type="entry name" value="D15-like"/>
</dbReference>
<organism evidence="10 11">
    <name type="scientific">Limnobacter litoralis</name>
    <dbReference type="NCBI Taxonomy" id="481366"/>
    <lineage>
        <taxon>Bacteria</taxon>
        <taxon>Pseudomonadati</taxon>
        <taxon>Pseudomonadota</taxon>
        <taxon>Betaproteobacteria</taxon>
        <taxon>Burkholderiales</taxon>
        <taxon>Burkholderiaceae</taxon>
        <taxon>Limnobacter</taxon>
    </lineage>
</organism>
<evidence type="ECO:0000259" key="9">
    <source>
        <dbReference type="Pfam" id="PF07244"/>
    </source>
</evidence>
<dbReference type="RefSeq" id="WP_284282084.1">
    <property type="nucleotide sequence ID" value="NZ_BSOJ01000030.1"/>
</dbReference>
<proteinExistence type="predicted"/>
<dbReference type="PROSITE" id="PS51257">
    <property type="entry name" value="PROKAR_LIPOPROTEIN"/>
    <property type="match status" value="1"/>
</dbReference>
<dbReference type="EMBL" id="BSOJ01000030">
    <property type="protein sequence ID" value="GLR27333.1"/>
    <property type="molecule type" value="Genomic_DNA"/>
</dbReference>
<accession>A0ABQ5YRR5</accession>
<evidence type="ECO:0000259" key="8">
    <source>
        <dbReference type="Pfam" id="PF01103"/>
    </source>
</evidence>
<keyword evidence="2" id="KW-1134">Transmembrane beta strand</keyword>
<evidence type="ECO:0000256" key="7">
    <source>
        <dbReference type="SAM" id="SignalP"/>
    </source>
</evidence>
<keyword evidence="11" id="KW-1185">Reference proteome</keyword>
<keyword evidence="5" id="KW-0472">Membrane</keyword>
<evidence type="ECO:0000256" key="1">
    <source>
        <dbReference type="ARBA" id="ARBA00004370"/>
    </source>
</evidence>
<feature type="domain" description="POTRA" evidence="9">
    <location>
        <begin position="134"/>
        <end position="194"/>
    </location>
</feature>
<evidence type="ECO:0000256" key="4">
    <source>
        <dbReference type="ARBA" id="ARBA00022729"/>
    </source>
</evidence>
<keyword evidence="3" id="KW-0812">Transmembrane</keyword>
<feature type="domain" description="POTRA" evidence="9">
    <location>
        <begin position="200"/>
        <end position="262"/>
    </location>
</feature>
<comment type="subcellular location">
    <subcellularLocation>
        <location evidence="1">Membrane</location>
    </subcellularLocation>
</comment>
<gene>
    <name evidence="10" type="ORF">GCM10007875_24240</name>
</gene>
<dbReference type="InterPro" id="IPR000184">
    <property type="entry name" value="Bac_surfAg_D15"/>
</dbReference>
<dbReference type="Gene3D" id="2.40.160.50">
    <property type="entry name" value="membrane protein fhac: a member of the omp85/tpsb transporter family"/>
    <property type="match status" value="1"/>
</dbReference>
<reference evidence="11" key="1">
    <citation type="journal article" date="2019" name="Int. J. Syst. Evol. Microbiol.">
        <title>The Global Catalogue of Microorganisms (GCM) 10K type strain sequencing project: providing services to taxonomists for standard genome sequencing and annotation.</title>
        <authorList>
            <consortium name="The Broad Institute Genomics Platform"/>
            <consortium name="The Broad Institute Genome Sequencing Center for Infectious Disease"/>
            <person name="Wu L."/>
            <person name="Ma J."/>
        </authorList>
    </citation>
    <scope>NUCLEOTIDE SEQUENCE [LARGE SCALE GENOMIC DNA]</scope>
    <source>
        <strain evidence="11">NBRC 105857</strain>
    </source>
</reference>
<feature type="domain" description="Bacterial surface antigen (D15)" evidence="8">
    <location>
        <begin position="276"/>
        <end position="581"/>
    </location>
</feature>
<keyword evidence="4 7" id="KW-0732">Signal</keyword>
<evidence type="ECO:0000256" key="5">
    <source>
        <dbReference type="ARBA" id="ARBA00023136"/>
    </source>
</evidence>